<dbReference type="PANTHER" id="PTHR22872">
    <property type="entry name" value="BTK-BINDING PROTEIN-RELATED"/>
    <property type="match status" value="1"/>
</dbReference>
<evidence type="ECO:0000259" key="2">
    <source>
        <dbReference type="PROSITE" id="PS50835"/>
    </source>
</evidence>
<dbReference type="InterPro" id="IPR013783">
    <property type="entry name" value="Ig-like_fold"/>
</dbReference>
<dbReference type="PROSITE" id="PS50012">
    <property type="entry name" value="RCC1_3"/>
    <property type="match status" value="26"/>
</dbReference>
<dbReference type="Gene3D" id="2.130.10.30">
    <property type="entry name" value="Regulator of chromosome condensation 1/beta-lactamase-inhibitor protein II"/>
    <property type="match status" value="8"/>
</dbReference>
<dbReference type="Pfam" id="PF00415">
    <property type="entry name" value="RCC1"/>
    <property type="match status" value="1"/>
</dbReference>
<dbReference type="InterPro" id="IPR036179">
    <property type="entry name" value="Ig-like_dom_sf"/>
</dbReference>
<dbReference type="SMART" id="SM00409">
    <property type="entry name" value="IG"/>
    <property type="match status" value="2"/>
</dbReference>
<evidence type="ECO:0000313" key="3">
    <source>
        <dbReference type="EMBL" id="MFC7337592.1"/>
    </source>
</evidence>
<dbReference type="PANTHER" id="PTHR22872:SF2">
    <property type="entry name" value="INHIBITOR OF BRUTON TYROSINE KINASE"/>
    <property type="match status" value="1"/>
</dbReference>
<dbReference type="Pfam" id="PF25390">
    <property type="entry name" value="WD40_RLD"/>
    <property type="match status" value="4"/>
</dbReference>
<evidence type="ECO:0000256" key="1">
    <source>
        <dbReference type="ARBA" id="ARBA00022737"/>
    </source>
</evidence>
<dbReference type="InterPro" id="IPR007110">
    <property type="entry name" value="Ig-like_dom"/>
</dbReference>
<dbReference type="PROSITE" id="PS00626">
    <property type="entry name" value="RCC1_2"/>
    <property type="match status" value="10"/>
</dbReference>
<dbReference type="InterPro" id="IPR000408">
    <property type="entry name" value="Reg_chr_condens"/>
</dbReference>
<protein>
    <recommendedName>
        <fullName evidence="2">Ig-like domain-containing protein</fullName>
    </recommendedName>
</protein>
<organism evidence="3 4">
    <name type="scientific">Haloferula chungangensis</name>
    <dbReference type="NCBI Taxonomy" id="1048331"/>
    <lineage>
        <taxon>Bacteria</taxon>
        <taxon>Pseudomonadati</taxon>
        <taxon>Verrucomicrobiota</taxon>
        <taxon>Verrucomicrobiia</taxon>
        <taxon>Verrucomicrobiales</taxon>
        <taxon>Verrucomicrobiaceae</taxon>
        <taxon>Haloferula</taxon>
    </lineage>
</organism>
<comment type="caution">
    <text evidence="3">The sequence shown here is derived from an EMBL/GenBank/DDBJ whole genome shotgun (WGS) entry which is preliminary data.</text>
</comment>
<reference evidence="4" key="1">
    <citation type="journal article" date="2019" name="Int. J. Syst. Evol. Microbiol.">
        <title>The Global Catalogue of Microorganisms (GCM) 10K type strain sequencing project: providing services to taxonomists for standard genome sequencing and annotation.</title>
        <authorList>
            <consortium name="The Broad Institute Genomics Platform"/>
            <consortium name="The Broad Institute Genome Sequencing Center for Infectious Disease"/>
            <person name="Wu L."/>
            <person name="Ma J."/>
        </authorList>
    </citation>
    <scope>NUCLEOTIDE SEQUENCE [LARGE SCALE GENOMIC DNA]</scope>
    <source>
        <strain evidence="4">CGMCC 4.1467</strain>
    </source>
</reference>
<dbReference type="SUPFAM" id="SSF48726">
    <property type="entry name" value="Immunoglobulin"/>
    <property type="match status" value="2"/>
</dbReference>
<gene>
    <name evidence="3" type="ORF">ACFQY0_10420</name>
</gene>
<feature type="domain" description="Ig-like" evidence="2">
    <location>
        <begin position="2210"/>
        <end position="2298"/>
    </location>
</feature>
<dbReference type="PRINTS" id="PR00633">
    <property type="entry name" value="RCCNDNSATION"/>
</dbReference>
<dbReference type="Proteomes" id="UP001596472">
    <property type="component" value="Unassembled WGS sequence"/>
</dbReference>
<accession>A0ABW2L814</accession>
<dbReference type="InterPro" id="IPR058923">
    <property type="entry name" value="RCC1-like_dom"/>
</dbReference>
<dbReference type="InterPro" id="IPR009091">
    <property type="entry name" value="RCC1/BLIP-II"/>
</dbReference>
<dbReference type="RefSeq" id="WP_379712020.1">
    <property type="nucleotide sequence ID" value="NZ_JBHTBS010000004.1"/>
</dbReference>
<keyword evidence="4" id="KW-1185">Reference proteome</keyword>
<name>A0ABW2L814_9BACT</name>
<dbReference type="InterPro" id="IPR003599">
    <property type="entry name" value="Ig_sub"/>
</dbReference>
<sequence>MTKKPLSRLLILCLILAELVVPAFASLEFTFNQASDVAITAPSYTASGALDLTLNFQPTPGQNLTVVKNTGVPFLSGTFDGVPQGATVPLTFNGTTYHYIANYFGGNGRSLVLQWPDLQMVGWAWDNSLDETSTPSQLTHEGELAGKSILSVAPGGDYTLALTADGEVFAWGRNTYGQLGNGTTESSDVPVQVEASGALAGKTVVAIAASSVHSLALTSDGKVFAWGDNGSGRLGDGTTEGSRTPVAVDTSGALAGKSVVAIAAGQYHSLALTSDGLVFAWGYGFQGQLGNGLIDNHHSPVPVDTSGVLAGKTVTGISAGFTHSAAVTSEGKVITWGFNSTGQLGNNSTSPSPVPVQVVATGSLAGKSVSAISAGANFNLALTSDGQVHAWGSNGSGQLGIGSSASSLVPALAGGSLSSKSVISIAAGDAHSTALTSDGQPHVWGSDGYAQLGNGADQQGSALSPVPVPGLGPSSGRWIAAFFSGRNRCYALADPGPPQMRVHPLNLAANPGAAATFSAAVAHPFPTTVQWQISTTGAGGPFVDITDEASANTRALSLSDTTGIADGSAFRAVFSSLSGSATSHPATFHEASWPASFSASAGPLATVSSASVSGNLSPILSFEPTPGTDLTVIWNTGPAPIHGRFSDIPQGATVPLTFNGITYHYIANYYGGNGRSLVLQWPAMGLVGWGSNGSGVLGDIGTSSQNPPVEIPLAGPMVGKTVSDISMSGGHALALTSDGMVFAWGNNGNGQLGNNSTTGSHLPVAVDTSGALNGKTVVAIAAGARHSLAITAEGRVLIWGKLRSSISGTDHSLTPTELSPDGALHDKIVVAVSAGGDFDLALTSEGEIYGWGAGDSYQLGTNGQYHADPVRIDPGEIGTTPVVAIAAGNRHGAALTQDGVVFSWGSASEGALGNGGGPPSFGSPLPTPVDTSGVLADKFITAIAATDSRSMAVSSEGEVFGWGRNWAGELGNGTTTLSWVPVAVDTNGVLAGKAVASLSLSDSHTMALTTTGELFAWGDNGSRELGDGGWTDSSVPVAVDTTGIMANLRFTRVVAGWNSSVALAGRGAPTVIRQPLDLMVAAGQSATFTAAAEDPFPFTVRWQVSPTGMAGTFGDLPDNSGTLTLPEVTADQDGWAYRAVFTNAAGERASTPALLRIVEWSATLSSASPAPFEAPRIHASGTLDLQLDFVPPAGTNLMLVENTGPSFIDGAFENIPQGGLINLTHHGVTYPFIANYHGGNGRSLVLHWPWTSVAAWGSSIANVPTYVATRPALAEKTITDLKSGRSHQLALTTEGKVFSWGSNNRGQLGNTLTTSNQVPGQVKDDGILAEKTVVTIATGEYHNLALSANGEVFSWGENSQGQLGKGSSLDYSAQPVAVIADGALAGKIVTAIAAGDNHSLALTADGLVFAWGDNGQDQLGTINWQDSLVPAAVDTRGALLGKSVVAIAAGDKHSLALTSDGEIIAWGENIAGQLGDGSTIDPRIPVKVDMTGALAGKRVVAIAAGEGHSLALTDDGLVFAWGENYHGQLGDNTAPTNSSVPVAVATDGALSGKFVTAISAGGDHCMAQTADGAIVSWGLNSSGQLGNDSRVNSPVPVSVVSTGILQSATVQSIVSVGIRSFALLGVAASPYVTVNPEDLSFILGDGADTTVATFDGDALDPLPISIQWQQADPDEEFTDITDNPSASTSKLQLGGLSESQDGHQYRAIFTNLGGTNATMPATLNIISAESPVTFQSPDQVPFTASSPTLAGTLDLSLGFAPVPGVELTVIRNTGSAFFSGSFSNLVQGATIPLNFDGISHSFTVDYFGGNGRSLVLRWTDTLPIAWGRGSYGQVGAGTNTTTNKTSVAVDTSGVMSGKSVVKVAAGADHSLALTSDGRVFAWGSNSSGKLGNGTSSSSSVPVEVDHSGELSGKRVIGIAAGSNHSLALTSDGHVAAWGSNFNYTLGNGGTASSATPVAVSRSGVLAGKTVTAISSGSVHNVALTSDGSLITWGSNQYGQLGTGSTMGSPTPVEISNSGDLAGRSVVSIAAGGNHTLVLTADGRIYSWGANQDGQLGGSSYSSSIPLPVSGDGLIDGKTVVAIAAGAAHSLAVTSDGRVYAWGDNRSDQLGTGSFFGSSIPTAVGTDGLLAGKTIVAVAAGDGHSLAISSDGLGYAWGSTRYGELGDNSSFRPMNSPVAISALGAHGNRPLIAIAAGGSHSLAIAGKGTAPTVAEQPGSLRVNAGDHATFTATADGYPAPTVRWQRSITGPGGAYADLAGQMTSTLELDNITANQNGYAYRAVFTNLEASTNSSDATLDVDANFASFLASRSLPPESQPMDDPFETGIPHILSYAFDLNPAAPTRSSLPFATPVAGRLQISYTRWKNAPDLQYTVEASTGLGTWISGPGNTEVVSVTSLDSARETVVEQEILNDPSPARFLRVRVEQVDP</sequence>
<dbReference type="Gene3D" id="2.60.40.10">
    <property type="entry name" value="Immunoglobulins"/>
    <property type="match status" value="2"/>
</dbReference>
<dbReference type="SUPFAM" id="SSF50985">
    <property type="entry name" value="RCC1/BLIP-II"/>
    <property type="match status" value="6"/>
</dbReference>
<dbReference type="InterPro" id="IPR011043">
    <property type="entry name" value="Gal_Oxase/kelch_b-propeller"/>
</dbReference>
<keyword evidence="1" id="KW-0677">Repeat</keyword>
<proteinExistence type="predicted"/>
<evidence type="ECO:0000313" key="4">
    <source>
        <dbReference type="Proteomes" id="UP001596472"/>
    </source>
</evidence>
<dbReference type="EMBL" id="JBHTBS010000004">
    <property type="protein sequence ID" value="MFC7337592.1"/>
    <property type="molecule type" value="Genomic_DNA"/>
</dbReference>
<dbReference type="InterPro" id="IPR051625">
    <property type="entry name" value="Signaling_Regulatory_Domain"/>
</dbReference>
<dbReference type="PROSITE" id="PS50835">
    <property type="entry name" value="IG_LIKE"/>
    <property type="match status" value="1"/>
</dbReference>
<dbReference type="SUPFAM" id="SSF50965">
    <property type="entry name" value="Galactose oxidase, central domain"/>
    <property type="match status" value="1"/>
</dbReference>